<evidence type="ECO:0000313" key="6">
    <source>
        <dbReference type="Proteomes" id="UP000321224"/>
    </source>
</evidence>
<dbReference type="Pfam" id="PF08327">
    <property type="entry name" value="AHSA1"/>
    <property type="match status" value="1"/>
</dbReference>
<protein>
    <submittedName>
        <fullName evidence="3">Activator of HSP90 ATPase</fullName>
    </submittedName>
    <submittedName>
        <fullName evidence="4">Uncharacterized conserved protein YndB, AHSA1/START domain</fullName>
    </submittedName>
</protein>
<evidence type="ECO:0000259" key="2">
    <source>
        <dbReference type="Pfam" id="PF08327"/>
    </source>
</evidence>
<dbReference type="CDD" id="cd08901">
    <property type="entry name" value="SRPBCC_CalC_Aha1-like_8"/>
    <property type="match status" value="1"/>
</dbReference>
<gene>
    <name evidence="3" type="ORF">MVI01_60700</name>
    <name evidence="4" type="ORF">SAMN04488504_101960</name>
</gene>
<comment type="caution">
    <text evidence="3">The sequence shown here is derived from an EMBL/GenBank/DDBJ whole genome shotgun (WGS) entry which is preliminary data.</text>
</comment>
<name>A0A511HL30_9BACT</name>
<comment type="similarity">
    <text evidence="1">Belongs to the AHA1 family.</text>
</comment>
<dbReference type="InterPro" id="IPR013538">
    <property type="entry name" value="ASHA1/2-like_C"/>
</dbReference>
<sequence length="162" mass="17557">MASTGSDKGAPVATAMMMIRRPVADVFAAFVDPAITTKFWFSRGSARLQPGGTAQWFWDTYGVSATVNVLDFEPGARLRIEWGDPGAMTFVEWTFTALSPDRTYVRVVESGFRGDDKAVVARALDSTGGFNLLLAGAKAWLEHGIALALVPDHVPEDARHLI</sequence>
<feature type="domain" description="Activator of Hsp90 ATPase homologue 1/2-like C-terminal" evidence="2">
    <location>
        <begin position="22"/>
        <end position="120"/>
    </location>
</feature>
<dbReference type="Proteomes" id="UP000321224">
    <property type="component" value="Unassembled WGS sequence"/>
</dbReference>
<evidence type="ECO:0000313" key="3">
    <source>
        <dbReference type="EMBL" id="GEL74286.1"/>
    </source>
</evidence>
<dbReference type="EMBL" id="FNAJ01000001">
    <property type="protein sequence ID" value="SDD45831.1"/>
    <property type="molecule type" value="Genomic_DNA"/>
</dbReference>
<accession>A0A511HL30</accession>
<dbReference type="AlphaFoldDB" id="A0A511HL30"/>
<evidence type="ECO:0000313" key="5">
    <source>
        <dbReference type="Proteomes" id="UP000198717"/>
    </source>
</evidence>
<reference evidence="3 6" key="2">
    <citation type="submission" date="2019-07" db="EMBL/GenBank/DDBJ databases">
        <title>Whole genome shotgun sequence of Myxococcus virescens NBRC 100334.</title>
        <authorList>
            <person name="Hosoyama A."/>
            <person name="Uohara A."/>
            <person name="Ohji S."/>
            <person name="Ichikawa N."/>
        </authorList>
    </citation>
    <scope>NUCLEOTIDE SEQUENCE [LARGE SCALE GENOMIC DNA]</scope>
    <source>
        <strain evidence="3 6">NBRC 100334</strain>
    </source>
</reference>
<dbReference type="InterPro" id="IPR023393">
    <property type="entry name" value="START-like_dom_sf"/>
</dbReference>
<dbReference type="SUPFAM" id="SSF55961">
    <property type="entry name" value="Bet v1-like"/>
    <property type="match status" value="1"/>
</dbReference>
<evidence type="ECO:0000313" key="4">
    <source>
        <dbReference type="EMBL" id="SDD45831.1"/>
    </source>
</evidence>
<dbReference type="RefSeq" id="WP_090486031.1">
    <property type="nucleotide sequence ID" value="NZ_BJVY01000045.1"/>
</dbReference>
<organism evidence="3 6">
    <name type="scientific">Myxococcus virescens</name>
    <dbReference type="NCBI Taxonomy" id="83456"/>
    <lineage>
        <taxon>Bacteria</taxon>
        <taxon>Pseudomonadati</taxon>
        <taxon>Myxococcota</taxon>
        <taxon>Myxococcia</taxon>
        <taxon>Myxococcales</taxon>
        <taxon>Cystobacterineae</taxon>
        <taxon>Myxococcaceae</taxon>
        <taxon>Myxococcus</taxon>
    </lineage>
</organism>
<evidence type="ECO:0000256" key="1">
    <source>
        <dbReference type="ARBA" id="ARBA00006817"/>
    </source>
</evidence>
<dbReference type="Proteomes" id="UP000198717">
    <property type="component" value="Unassembled WGS sequence"/>
</dbReference>
<keyword evidence="5" id="KW-1185">Reference proteome</keyword>
<reference evidence="4 5" key="1">
    <citation type="submission" date="2016-10" db="EMBL/GenBank/DDBJ databases">
        <authorList>
            <person name="Varghese N."/>
            <person name="Submissions S."/>
        </authorList>
    </citation>
    <scope>NUCLEOTIDE SEQUENCE [LARGE SCALE GENOMIC DNA]</scope>
    <source>
        <strain evidence="4 5">DSM 2260</strain>
    </source>
</reference>
<dbReference type="Gene3D" id="3.30.530.20">
    <property type="match status" value="1"/>
</dbReference>
<proteinExistence type="inferred from homology"/>
<dbReference type="EMBL" id="BJVY01000045">
    <property type="protein sequence ID" value="GEL74286.1"/>
    <property type="molecule type" value="Genomic_DNA"/>
</dbReference>